<evidence type="ECO:0000313" key="2">
    <source>
        <dbReference type="Proteomes" id="UP000198806"/>
    </source>
</evidence>
<dbReference type="OrthoDB" id="6396652at2"/>
<dbReference type="EMBL" id="FOWD01000029">
    <property type="protein sequence ID" value="SFO46930.1"/>
    <property type="molecule type" value="Genomic_DNA"/>
</dbReference>
<reference evidence="1 2" key="1">
    <citation type="submission" date="2016-10" db="EMBL/GenBank/DDBJ databases">
        <authorList>
            <person name="de Groot N.N."/>
        </authorList>
    </citation>
    <scope>NUCLEOTIDE SEQUENCE [LARGE SCALE GENOMIC DNA]</scope>
    <source>
        <strain evidence="1 2">DSM 1283</strain>
    </source>
</reference>
<dbReference type="Gene3D" id="1.10.3540.10">
    <property type="entry name" value="uncharacterized protein from magnetospirillum magneticum domain"/>
    <property type="match status" value="1"/>
</dbReference>
<organism evidence="1 2">
    <name type="scientific">Anaerocolumna aminovalerica</name>
    <dbReference type="NCBI Taxonomy" id="1527"/>
    <lineage>
        <taxon>Bacteria</taxon>
        <taxon>Bacillati</taxon>
        <taxon>Bacillota</taxon>
        <taxon>Clostridia</taxon>
        <taxon>Lachnospirales</taxon>
        <taxon>Lachnospiraceae</taxon>
        <taxon>Anaerocolumna</taxon>
    </lineage>
</organism>
<dbReference type="AlphaFoldDB" id="A0A1I5HFW0"/>
<protein>
    <submittedName>
        <fullName evidence="1">Putative inner membrane protein</fullName>
    </submittedName>
</protein>
<dbReference type="Proteomes" id="UP000198806">
    <property type="component" value="Unassembled WGS sequence"/>
</dbReference>
<dbReference type="STRING" id="1527.SAMN04489757_12921"/>
<accession>A0A1I5HFW0</accession>
<name>A0A1I5HFW0_9FIRM</name>
<keyword evidence="2" id="KW-1185">Reference proteome</keyword>
<gene>
    <name evidence="1" type="ORF">SAMN04489757_12921</name>
</gene>
<proteinExistence type="predicted"/>
<evidence type="ECO:0000313" key="1">
    <source>
        <dbReference type="EMBL" id="SFO46930.1"/>
    </source>
</evidence>
<sequence>MDINSDINILGGVPDYDLVRVYIAGEAKDKSSDEIQREYTTVKTEKAFKRFQRAIDKSMNSFKTAELKDMIQTFCNMESLDETMLLMFFWNMSVNNEMFAYLNEQVYFPILFSGRTIVTAEEVLACLKELKQKEETLKKWSDSTMSITASKYLTVLKKLGLVDGGIKKKIVYKNLSDKQFVLFVYWLMQAEESTNLSDSSWMKYGFMEKQYFIERCLQNKYRSYINISFNGEILRAEPIMTYEEICHECK</sequence>
<dbReference type="RefSeq" id="WP_091687631.1">
    <property type="nucleotide sequence ID" value="NZ_BAABFM010000010.1"/>
</dbReference>
<dbReference type="InterPro" id="IPR023137">
    <property type="entry name" value="BrxA_sf"/>
</dbReference>